<dbReference type="STRING" id="56216.A0A1A6HQE7"/>
<dbReference type="OrthoDB" id="10260596at2759"/>
<evidence type="ECO:0000256" key="3">
    <source>
        <dbReference type="ARBA" id="ARBA00023274"/>
    </source>
</evidence>
<sequence length="129" mass="15162">MIQISGGNNKQDFPMKKSVLTYSRAYLLLNKGHSCYRPRRTRERKHVCSQMHCGCQSEYSQFGYLRERERERQTDRQTDRQTQKETEEEETMSTTMLSGSSQTKKVRSIGPKHPRLLHMSCNTNVDMLL</sequence>
<gene>
    <name evidence="7" type="ORF">A6R68_21113</name>
</gene>
<dbReference type="Proteomes" id="UP000092124">
    <property type="component" value="Unassembled WGS sequence"/>
</dbReference>
<accession>A0A1A6HQE7</accession>
<feature type="compositionally biased region" description="Polar residues" evidence="6">
    <location>
        <begin position="92"/>
        <end position="103"/>
    </location>
</feature>
<comment type="caution">
    <text evidence="7">The sequence shown here is derived from an EMBL/GenBank/DDBJ whole genome shotgun (WGS) entry which is preliminary data.</text>
</comment>
<evidence type="ECO:0000256" key="6">
    <source>
        <dbReference type="SAM" id="MobiDB-lite"/>
    </source>
</evidence>
<dbReference type="GO" id="GO:1990904">
    <property type="term" value="C:ribonucleoprotein complex"/>
    <property type="evidence" value="ECO:0007669"/>
    <property type="project" value="UniProtKB-KW"/>
</dbReference>
<name>A0A1A6HQE7_NEOLE</name>
<evidence type="ECO:0000313" key="8">
    <source>
        <dbReference type="Proteomes" id="UP000092124"/>
    </source>
</evidence>
<dbReference type="Pfam" id="PF01092">
    <property type="entry name" value="Ribosomal_S6e"/>
    <property type="match status" value="1"/>
</dbReference>
<keyword evidence="8" id="KW-1185">Reference proteome</keyword>
<dbReference type="InterPro" id="IPR001377">
    <property type="entry name" value="Ribosomal_eS6"/>
</dbReference>
<reference evidence="7 8" key="1">
    <citation type="submission" date="2016-06" db="EMBL/GenBank/DDBJ databases">
        <title>The Draft Genome Sequence and Annotation of the Desert Woodrat Neotoma lepida.</title>
        <authorList>
            <person name="Campbell M."/>
            <person name="Oakeson K.F."/>
            <person name="Yandell M."/>
            <person name="Halpert J.R."/>
            <person name="Dearing D."/>
        </authorList>
    </citation>
    <scope>NUCLEOTIDE SEQUENCE [LARGE SCALE GENOMIC DNA]</scope>
    <source>
        <strain evidence="7">417</strain>
        <tissue evidence="7">Liver</tissue>
    </source>
</reference>
<keyword evidence="2" id="KW-0689">Ribosomal protein</keyword>
<dbReference type="PANTHER" id="PTHR11502">
    <property type="entry name" value="40S RIBOSOMAL PROTEIN S6"/>
    <property type="match status" value="1"/>
</dbReference>
<evidence type="ECO:0000256" key="4">
    <source>
        <dbReference type="ARBA" id="ARBA00035278"/>
    </source>
</evidence>
<dbReference type="GO" id="GO:0005840">
    <property type="term" value="C:ribosome"/>
    <property type="evidence" value="ECO:0007669"/>
    <property type="project" value="UniProtKB-KW"/>
</dbReference>
<feature type="region of interest" description="Disordered" evidence="6">
    <location>
        <begin position="64"/>
        <end position="108"/>
    </location>
</feature>
<evidence type="ECO:0000256" key="2">
    <source>
        <dbReference type="ARBA" id="ARBA00022980"/>
    </source>
</evidence>
<protein>
    <recommendedName>
        <fullName evidence="4">Small ribosomal subunit protein eS6</fullName>
    </recommendedName>
    <alternativeName>
        <fullName evidence="5">40S ribosomal protein S6</fullName>
    </alternativeName>
</protein>
<dbReference type="EMBL" id="LZPO01017324">
    <property type="protein sequence ID" value="OBS80683.1"/>
    <property type="molecule type" value="Genomic_DNA"/>
</dbReference>
<evidence type="ECO:0000313" key="7">
    <source>
        <dbReference type="EMBL" id="OBS80683.1"/>
    </source>
</evidence>
<dbReference type="AlphaFoldDB" id="A0A1A6HQE7"/>
<keyword evidence="3" id="KW-0687">Ribonucleoprotein</keyword>
<proteinExistence type="inferred from homology"/>
<organism evidence="7 8">
    <name type="scientific">Neotoma lepida</name>
    <name type="common">Desert woodrat</name>
    <dbReference type="NCBI Taxonomy" id="56216"/>
    <lineage>
        <taxon>Eukaryota</taxon>
        <taxon>Metazoa</taxon>
        <taxon>Chordata</taxon>
        <taxon>Craniata</taxon>
        <taxon>Vertebrata</taxon>
        <taxon>Euteleostomi</taxon>
        <taxon>Mammalia</taxon>
        <taxon>Eutheria</taxon>
        <taxon>Euarchontoglires</taxon>
        <taxon>Glires</taxon>
        <taxon>Rodentia</taxon>
        <taxon>Myomorpha</taxon>
        <taxon>Muroidea</taxon>
        <taxon>Cricetidae</taxon>
        <taxon>Neotominae</taxon>
        <taxon>Neotoma</taxon>
    </lineage>
</organism>
<comment type="similarity">
    <text evidence="1">Belongs to the eukaryotic ribosomal protein eS6 family.</text>
</comment>
<dbReference type="GO" id="GO:0003735">
    <property type="term" value="F:structural constituent of ribosome"/>
    <property type="evidence" value="ECO:0007669"/>
    <property type="project" value="InterPro"/>
</dbReference>
<feature type="compositionally biased region" description="Basic and acidic residues" evidence="6">
    <location>
        <begin position="65"/>
        <end position="85"/>
    </location>
</feature>
<evidence type="ECO:0000256" key="1">
    <source>
        <dbReference type="ARBA" id="ARBA00009312"/>
    </source>
</evidence>
<evidence type="ECO:0000256" key="5">
    <source>
        <dbReference type="ARBA" id="ARBA00035403"/>
    </source>
</evidence>
<dbReference type="GO" id="GO:0006412">
    <property type="term" value="P:translation"/>
    <property type="evidence" value="ECO:0007669"/>
    <property type="project" value="InterPro"/>
</dbReference>